<feature type="compositionally biased region" description="Gly residues" evidence="1">
    <location>
        <begin position="230"/>
        <end position="239"/>
    </location>
</feature>
<name>A0A0D7AYQ9_9AGAR</name>
<evidence type="ECO:0000256" key="1">
    <source>
        <dbReference type="SAM" id="MobiDB-lite"/>
    </source>
</evidence>
<dbReference type="Proteomes" id="UP000054007">
    <property type="component" value="Unassembled WGS sequence"/>
</dbReference>
<feature type="region of interest" description="Disordered" evidence="1">
    <location>
        <begin position="203"/>
        <end position="264"/>
    </location>
</feature>
<organism evidence="2 3">
    <name type="scientific">Cylindrobasidium torrendii FP15055 ss-10</name>
    <dbReference type="NCBI Taxonomy" id="1314674"/>
    <lineage>
        <taxon>Eukaryota</taxon>
        <taxon>Fungi</taxon>
        <taxon>Dikarya</taxon>
        <taxon>Basidiomycota</taxon>
        <taxon>Agaricomycotina</taxon>
        <taxon>Agaricomycetes</taxon>
        <taxon>Agaricomycetidae</taxon>
        <taxon>Agaricales</taxon>
        <taxon>Marasmiineae</taxon>
        <taxon>Physalacriaceae</taxon>
        <taxon>Cylindrobasidium</taxon>
    </lineage>
</organism>
<dbReference type="EMBL" id="KN880727">
    <property type="protein sequence ID" value="KIY63029.1"/>
    <property type="molecule type" value="Genomic_DNA"/>
</dbReference>
<reference evidence="2 3" key="1">
    <citation type="journal article" date="2015" name="Fungal Genet. Biol.">
        <title>Evolution of novel wood decay mechanisms in Agaricales revealed by the genome sequences of Fistulina hepatica and Cylindrobasidium torrendii.</title>
        <authorList>
            <person name="Floudas D."/>
            <person name="Held B.W."/>
            <person name="Riley R."/>
            <person name="Nagy L.G."/>
            <person name="Koehler G."/>
            <person name="Ransdell A.S."/>
            <person name="Younus H."/>
            <person name="Chow J."/>
            <person name="Chiniquy J."/>
            <person name="Lipzen A."/>
            <person name="Tritt A."/>
            <person name="Sun H."/>
            <person name="Haridas S."/>
            <person name="LaButti K."/>
            <person name="Ohm R.A."/>
            <person name="Kues U."/>
            <person name="Blanchette R.A."/>
            <person name="Grigoriev I.V."/>
            <person name="Minto R.E."/>
            <person name="Hibbett D.S."/>
        </authorList>
    </citation>
    <scope>NUCLEOTIDE SEQUENCE [LARGE SCALE GENOMIC DNA]</scope>
    <source>
        <strain evidence="2 3">FP15055 ss-10</strain>
    </source>
</reference>
<dbReference type="OrthoDB" id="2595509at2759"/>
<gene>
    <name evidence="2" type="ORF">CYLTODRAFT_446867</name>
</gene>
<proteinExistence type="predicted"/>
<feature type="region of interest" description="Disordered" evidence="1">
    <location>
        <begin position="57"/>
        <end position="146"/>
    </location>
</feature>
<evidence type="ECO:0000313" key="2">
    <source>
        <dbReference type="EMBL" id="KIY63029.1"/>
    </source>
</evidence>
<feature type="compositionally biased region" description="Acidic residues" evidence="1">
    <location>
        <begin position="74"/>
        <end position="91"/>
    </location>
</feature>
<sequence>MSKRRVGGVSAATTEAARRQLMQPVPCWEKAWVTPEGFPGNTTFKVYKWVKTDRVPQFKDDEVELDEPLAPLPDAEEVEVIDDEEKDEEKEDANGPIPGIQPSAEQASGLVPEPTEEGKVEEEVDEPTQLTLEPPETDLSLDGVGDPLAMAASLDSSGGNMMVDDALDDSLKINDDGGISLDMDGFGPDGLNLTSHDLTQMQDDDALMGGPMMDQTEDPFSGEGLDAGVLGEGGLGGEEMGADPVAPAGPPELGSASLDLGTEQ</sequence>
<keyword evidence="3" id="KW-1185">Reference proteome</keyword>
<evidence type="ECO:0000313" key="3">
    <source>
        <dbReference type="Proteomes" id="UP000054007"/>
    </source>
</evidence>
<dbReference type="AlphaFoldDB" id="A0A0D7AYQ9"/>
<dbReference type="STRING" id="1314674.A0A0D7AYQ9"/>
<protein>
    <submittedName>
        <fullName evidence="2">Uncharacterized protein</fullName>
    </submittedName>
</protein>
<accession>A0A0D7AYQ9</accession>